<evidence type="ECO:0000313" key="1">
    <source>
        <dbReference type="EMBL" id="MFC3639460.1"/>
    </source>
</evidence>
<protein>
    <submittedName>
        <fullName evidence="1">Uncharacterized protein</fullName>
    </submittedName>
</protein>
<reference evidence="2" key="1">
    <citation type="journal article" date="2019" name="Int. J. Syst. Evol. Microbiol.">
        <title>The Global Catalogue of Microorganisms (GCM) 10K type strain sequencing project: providing services to taxonomists for standard genome sequencing and annotation.</title>
        <authorList>
            <consortium name="The Broad Institute Genomics Platform"/>
            <consortium name="The Broad Institute Genome Sequencing Center for Infectious Disease"/>
            <person name="Wu L."/>
            <person name="Ma J."/>
        </authorList>
    </citation>
    <scope>NUCLEOTIDE SEQUENCE [LARGE SCALE GENOMIC DNA]</scope>
    <source>
        <strain evidence="2">KCTC 42282</strain>
    </source>
</reference>
<dbReference type="EMBL" id="JBHRYC010000093">
    <property type="protein sequence ID" value="MFC3639460.1"/>
    <property type="molecule type" value="Genomic_DNA"/>
</dbReference>
<gene>
    <name evidence="1" type="ORF">ACFONL_19150</name>
</gene>
<keyword evidence="2" id="KW-1185">Reference proteome</keyword>
<proteinExistence type="predicted"/>
<organism evidence="1 2">
    <name type="scientific">Camelimonas fluminis</name>
    <dbReference type="NCBI Taxonomy" id="1576911"/>
    <lineage>
        <taxon>Bacteria</taxon>
        <taxon>Pseudomonadati</taxon>
        <taxon>Pseudomonadota</taxon>
        <taxon>Alphaproteobacteria</taxon>
        <taxon>Hyphomicrobiales</taxon>
        <taxon>Chelatococcaceae</taxon>
        <taxon>Camelimonas</taxon>
    </lineage>
</organism>
<dbReference type="Proteomes" id="UP001595704">
    <property type="component" value="Unassembled WGS sequence"/>
</dbReference>
<dbReference type="RefSeq" id="WP_191319235.1">
    <property type="nucleotide sequence ID" value="NZ_BNCG01000007.1"/>
</dbReference>
<accession>A0ABV7ULA9</accession>
<comment type="caution">
    <text evidence="1">The sequence shown here is derived from an EMBL/GenBank/DDBJ whole genome shotgun (WGS) entry which is preliminary data.</text>
</comment>
<sequence>MGGGYVTYRGLAYPITVGGLGVGGFGASKLSATGSVYGLRRIEDLAGPYVQLREGWAIGDAGRGRLWLRNNKGVTLRLATRRQGIQLALGADGVVIRFKR</sequence>
<evidence type="ECO:0000313" key="2">
    <source>
        <dbReference type="Proteomes" id="UP001595704"/>
    </source>
</evidence>
<name>A0ABV7ULA9_9HYPH</name>